<proteinExistence type="predicted"/>
<protein>
    <submittedName>
        <fullName evidence="1">Uncharacterized protein</fullName>
    </submittedName>
</protein>
<organism evidence="1 2">
    <name type="scientific">Candidatus Methylacidithermus pantelleriae</name>
    <dbReference type="NCBI Taxonomy" id="2744239"/>
    <lineage>
        <taxon>Bacteria</taxon>
        <taxon>Pseudomonadati</taxon>
        <taxon>Verrucomicrobiota</taxon>
        <taxon>Methylacidiphilae</taxon>
        <taxon>Methylacidiphilales</taxon>
        <taxon>Methylacidiphilaceae</taxon>
        <taxon>Candidatus Methylacidithermus</taxon>
    </lineage>
</organism>
<keyword evidence="2" id="KW-1185">Reference proteome</keyword>
<comment type="caution">
    <text evidence="1">The sequence shown here is derived from an EMBL/GenBank/DDBJ whole genome shotgun (WGS) entry which is preliminary data.</text>
</comment>
<dbReference type="Proteomes" id="UP000663859">
    <property type="component" value="Unassembled WGS sequence"/>
</dbReference>
<dbReference type="EMBL" id="CAJNOB010000008">
    <property type="protein sequence ID" value="CAF0694366.1"/>
    <property type="molecule type" value="Genomic_DNA"/>
</dbReference>
<name>A0A8J2FNP9_9BACT</name>
<reference evidence="1" key="1">
    <citation type="submission" date="2021-02" db="EMBL/GenBank/DDBJ databases">
        <authorList>
            <person name="Cremers G."/>
            <person name="Picone N."/>
        </authorList>
    </citation>
    <scope>NUCLEOTIDE SEQUENCE</scope>
    <source>
        <strain evidence="1">PQ17</strain>
    </source>
</reference>
<sequence length="152" mass="17692">MALGSSGQTFWKSVLKSRHERSRSTKRQTSCITFREQWNPRAKEPLRQISHAPIPRRCEKWLSITFSGSPASQVSEGADNGKKDWEKWSAFYDFPGERRPYIRTTIPIEILFATVRHRREKNKRGVKKRTILVTISKPARTAPEVMVSYPYI</sequence>
<dbReference type="AlphaFoldDB" id="A0A8J2FNP9"/>
<evidence type="ECO:0000313" key="1">
    <source>
        <dbReference type="EMBL" id="CAF0694366.1"/>
    </source>
</evidence>
<evidence type="ECO:0000313" key="2">
    <source>
        <dbReference type="Proteomes" id="UP000663859"/>
    </source>
</evidence>
<accession>A0A8J2FNP9</accession>
<gene>
    <name evidence="1" type="ORF">MPNT_160029</name>
</gene>